<dbReference type="STRING" id="89784.SAMN04489725_11667"/>
<reference evidence="1" key="3">
    <citation type="submission" date="2023-02" db="EMBL/GenBank/DDBJ databases">
        <title>Proposal of a novel subspecies: Alicyclobacillus hesperidum subspecies aegle.</title>
        <authorList>
            <person name="Goto K."/>
            <person name="Fujii T."/>
            <person name="Yasui K."/>
            <person name="Mochida K."/>
            <person name="Kato-Tanaka Y."/>
            <person name="Morohoshi S."/>
            <person name="An S.Y."/>
            <person name="Kasai H."/>
            <person name="Yokota A."/>
        </authorList>
    </citation>
    <scope>NUCLEOTIDE SEQUENCE</scope>
    <source>
        <strain evidence="1">DSM 12766</strain>
    </source>
</reference>
<dbReference type="EMBL" id="FNOJ01000016">
    <property type="protein sequence ID" value="SDW83469.1"/>
    <property type="molecule type" value="Genomic_DNA"/>
</dbReference>
<organism evidence="2 3">
    <name type="scientific">Alicyclobacillus hesperidum</name>
    <dbReference type="NCBI Taxonomy" id="89784"/>
    <lineage>
        <taxon>Bacteria</taxon>
        <taxon>Bacillati</taxon>
        <taxon>Bacillota</taxon>
        <taxon>Bacilli</taxon>
        <taxon>Bacillales</taxon>
        <taxon>Alicyclobacillaceae</taxon>
        <taxon>Alicyclobacillus</taxon>
    </lineage>
</organism>
<reference evidence="3" key="2">
    <citation type="submission" date="2016-10" db="EMBL/GenBank/DDBJ databases">
        <authorList>
            <person name="Varghese N."/>
        </authorList>
    </citation>
    <scope>NUCLEOTIDE SEQUENCE [LARGE SCALE GENOMIC DNA]</scope>
    <source>
        <strain evidence="3">DSM 12489</strain>
    </source>
</reference>
<keyword evidence="3" id="KW-1185">Reference proteome</keyword>
<dbReference type="RefSeq" id="WP_040290066.1">
    <property type="nucleotide sequence ID" value="NZ_BSRA01000001.1"/>
</dbReference>
<protein>
    <submittedName>
        <fullName evidence="2">Uncharacterized protein</fullName>
    </submittedName>
</protein>
<name>A0A1H2WU12_9BACL</name>
<gene>
    <name evidence="1" type="ORF">Heshes_02570</name>
    <name evidence="2" type="ORF">SAMN04489725_11667</name>
</gene>
<evidence type="ECO:0000313" key="1">
    <source>
        <dbReference type="EMBL" id="GLV12573.1"/>
    </source>
</evidence>
<reference evidence="2" key="1">
    <citation type="submission" date="2016-10" db="EMBL/GenBank/DDBJ databases">
        <authorList>
            <person name="de Groot N.N."/>
        </authorList>
    </citation>
    <scope>NUCLEOTIDE SEQUENCE [LARGE SCALE GENOMIC DNA]</scope>
    <source>
        <strain evidence="2">DSM 12489</strain>
    </source>
</reference>
<accession>A0A1H2WU12</accession>
<evidence type="ECO:0000313" key="2">
    <source>
        <dbReference type="EMBL" id="SDW83469.1"/>
    </source>
</evidence>
<dbReference type="EMBL" id="BSRA01000001">
    <property type="protein sequence ID" value="GLV12573.1"/>
    <property type="molecule type" value="Genomic_DNA"/>
</dbReference>
<dbReference type="Proteomes" id="UP001157137">
    <property type="component" value="Unassembled WGS sequence"/>
</dbReference>
<sequence length="59" mass="6879">MTTGNYPREAEPARTRQAIAEWELSFWTYALVEHAVSRCCDDLRLRNGEPNEPWPRADT</sequence>
<evidence type="ECO:0000313" key="3">
    <source>
        <dbReference type="Proteomes" id="UP000182589"/>
    </source>
</evidence>
<dbReference type="Proteomes" id="UP000182589">
    <property type="component" value="Unassembled WGS sequence"/>
</dbReference>
<proteinExistence type="predicted"/>
<dbReference type="AlphaFoldDB" id="A0A1H2WU12"/>